<dbReference type="Proteomes" id="UP001056873">
    <property type="component" value="Chromosome"/>
</dbReference>
<gene>
    <name evidence="1" type="ORF">KFQ06_01630</name>
</gene>
<keyword evidence="2" id="KW-1185">Reference proteome</keyword>
<accession>A0ABY5CUW3</accession>
<sequence length="91" mass="9937">MKNIQLFGGIVLVFAAALVLFCSLTSVGHSARNTEPVFVMKEGTVLFSLNASMQQNRQLDVQYQHARGVLQQVGGKLRNGMKNTSVGSYFS</sequence>
<protein>
    <submittedName>
        <fullName evidence="1">Uncharacterized protein</fullName>
    </submittedName>
</protein>
<organism evidence="1 2">
    <name type="scientific">Serratia entomophila</name>
    <dbReference type="NCBI Taxonomy" id="42906"/>
    <lineage>
        <taxon>Bacteria</taxon>
        <taxon>Pseudomonadati</taxon>
        <taxon>Pseudomonadota</taxon>
        <taxon>Gammaproteobacteria</taxon>
        <taxon>Enterobacterales</taxon>
        <taxon>Yersiniaceae</taxon>
        <taxon>Serratia</taxon>
    </lineage>
</organism>
<dbReference type="RefSeq" id="WP_198640441.1">
    <property type="nucleotide sequence ID" value="NZ_CAMIPH010000002.1"/>
</dbReference>
<proteinExistence type="predicted"/>
<name>A0ABY5CUW3_9GAMM</name>
<evidence type="ECO:0000313" key="2">
    <source>
        <dbReference type="Proteomes" id="UP001056873"/>
    </source>
</evidence>
<evidence type="ECO:0000313" key="1">
    <source>
        <dbReference type="EMBL" id="USV01270.1"/>
    </source>
</evidence>
<reference evidence="1" key="1">
    <citation type="journal article" date="2022" name="BMC Genomics">
        <title>Genome sequence of the entomopathogenic Serratia entomophila isolate 626 and characterisation of the species specific itaconate degradation pathway.</title>
        <authorList>
            <person name="Vaughan A.L."/>
            <person name="Altermann E."/>
            <person name="Glare T.R."/>
            <person name="Hurst M.R.H."/>
        </authorList>
    </citation>
    <scope>NUCLEOTIDE SEQUENCE</scope>
    <source>
        <strain evidence="1">626</strain>
    </source>
</reference>
<dbReference type="EMBL" id="CP074347">
    <property type="protein sequence ID" value="USV01270.1"/>
    <property type="molecule type" value="Genomic_DNA"/>
</dbReference>